<proteinExistence type="predicted"/>
<dbReference type="AlphaFoldDB" id="A0A2K9NRG2"/>
<keyword evidence="2" id="KW-1185">Reference proteome</keyword>
<gene>
    <name evidence="1" type="ORF">C0V70_08205</name>
</gene>
<sequence>MKFTDFQKYKHDTIGKFAILKEMIESLEEGDLKTKDSQEILEAANEAFEKMLASSQEFLIKIKN</sequence>
<accession>A0A2K9NRG2</accession>
<reference evidence="1 2" key="1">
    <citation type="submission" date="2018-01" db="EMBL/GenBank/DDBJ databases">
        <title>Complete genome sequence of Bacteriovorax stolpii DSM12778.</title>
        <authorList>
            <person name="Tang B."/>
            <person name="Chang J."/>
        </authorList>
    </citation>
    <scope>NUCLEOTIDE SEQUENCE [LARGE SCALE GENOMIC DNA]</scope>
    <source>
        <strain evidence="1 2">DSM 12778</strain>
    </source>
</reference>
<dbReference type="RefSeq" id="WP_102243382.1">
    <property type="nucleotide sequence ID" value="NZ_CP025704.1"/>
</dbReference>
<evidence type="ECO:0000313" key="2">
    <source>
        <dbReference type="Proteomes" id="UP000235584"/>
    </source>
</evidence>
<dbReference type="Proteomes" id="UP000235584">
    <property type="component" value="Chromosome"/>
</dbReference>
<name>A0A2K9NRG2_BACTC</name>
<organism evidence="1 2">
    <name type="scientific">Bacteriovorax stolpii</name>
    <name type="common">Bdellovibrio stolpii</name>
    <dbReference type="NCBI Taxonomy" id="960"/>
    <lineage>
        <taxon>Bacteria</taxon>
        <taxon>Pseudomonadati</taxon>
        <taxon>Bdellovibrionota</taxon>
        <taxon>Bacteriovoracia</taxon>
        <taxon>Bacteriovoracales</taxon>
        <taxon>Bacteriovoracaceae</taxon>
        <taxon>Bacteriovorax</taxon>
    </lineage>
</organism>
<dbReference type="KEGG" id="bsto:C0V70_08205"/>
<protein>
    <submittedName>
        <fullName evidence="1">Uncharacterized protein</fullName>
    </submittedName>
</protein>
<dbReference type="EMBL" id="CP025704">
    <property type="protein sequence ID" value="AUN98091.1"/>
    <property type="molecule type" value="Genomic_DNA"/>
</dbReference>
<evidence type="ECO:0000313" key="1">
    <source>
        <dbReference type="EMBL" id="AUN98091.1"/>
    </source>
</evidence>